<dbReference type="STRING" id="5786.F0ZVG2"/>
<dbReference type="AlphaFoldDB" id="F0ZVG2"/>
<dbReference type="InterPro" id="IPR008422">
    <property type="entry name" value="KN_HD"/>
</dbReference>
<dbReference type="Proteomes" id="UP000001064">
    <property type="component" value="Unassembled WGS sequence"/>
</dbReference>
<evidence type="ECO:0000313" key="6">
    <source>
        <dbReference type="EMBL" id="EGC32083.1"/>
    </source>
</evidence>
<dbReference type="GO" id="GO:0005634">
    <property type="term" value="C:nucleus"/>
    <property type="evidence" value="ECO:0007669"/>
    <property type="project" value="UniProtKB-SubCell"/>
</dbReference>
<keyword evidence="2 4" id="KW-0371">Homeobox</keyword>
<dbReference type="InterPro" id="IPR001356">
    <property type="entry name" value="HD"/>
</dbReference>
<name>F0ZVG2_DICPU</name>
<dbReference type="EMBL" id="GL871213">
    <property type="protein sequence ID" value="EGC32083.1"/>
    <property type="molecule type" value="Genomic_DNA"/>
</dbReference>
<dbReference type="InterPro" id="IPR050224">
    <property type="entry name" value="TALE_homeobox"/>
</dbReference>
<feature type="non-terminal residue" evidence="6">
    <location>
        <position position="1"/>
    </location>
</feature>
<protein>
    <recommendedName>
        <fullName evidence="5">Homeobox domain-containing protein</fullName>
    </recommendedName>
</protein>
<reference evidence="7" key="1">
    <citation type="journal article" date="2011" name="Genome Biol.">
        <title>Comparative genomics of the social amoebae Dictyostelium discoideum and Dictyostelium purpureum.</title>
        <authorList>
            <consortium name="US DOE Joint Genome Institute (JGI-PGF)"/>
            <person name="Sucgang R."/>
            <person name="Kuo A."/>
            <person name="Tian X."/>
            <person name="Salerno W."/>
            <person name="Parikh A."/>
            <person name="Feasley C.L."/>
            <person name="Dalin E."/>
            <person name="Tu H."/>
            <person name="Huang E."/>
            <person name="Barry K."/>
            <person name="Lindquist E."/>
            <person name="Shapiro H."/>
            <person name="Bruce D."/>
            <person name="Schmutz J."/>
            <person name="Salamov A."/>
            <person name="Fey P."/>
            <person name="Gaudet P."/>
            <person name="Anjard C."/>
            <person name="Babu M.M."/>
            <person name="Basu S."/>
            <person name="Bushmanova Y."/>
            <person name="van der Wel H."/>
            <person name="Katoh-Kurasawa M."/>
            <person name="Dinh C."/>
            <person name="Coutinho P.M."/>
            <person name="Saito T."/>
            <person name="Elias M."/>
            <person name="Schaap P."/>
            <person name="Kay R.R."/>
            <person name="Henrissat B."/>
            <person name="Eichinger L."/>
            <person name="Rivero F."/>
            <person name="Putnam N.H."/>
            <person name="West C.M."/>
            <person name="Loomis W.F."/>
            <person name="Chisholm R.L."/>
            <person name="Shaulsky G."/>
            <person name="Strassmann J.E."/>
            <person name="Queller D.C."/>
            <person name="Kuspa A."/>
            <person name="Grigoriev I.V."/>
        </authorList>
    </citation>
    <scope>NUCLEOTIDE SEQUENCE [LARGE SCALE GENOMIC DNA]</scope>
    <source>
        <strain evidence="7">QSDP1</strain>
    </source>
</reference>
<dbReference type="GO" id="GO:0006355">
    <property type="term" value="P:regulation of DNA-templated transcription"/>
    <property type="evidence" value="ECO:0007669"/>
    <property type="project" value="InterPro"/>
</dbReference>
<dbReference type="PANTHER" id="PTHR11850">
    <property type="entry name" value="HOMEOBOX PROTEIN TRANSCRIPTION FACTORS"/>
    <property type="match status" value="1"/>
</dbReference>
<organism evidence="6 7">
    <name type="scientific">Dictyostelium purpureum</name>
    <name type="common">Slime mold</name>
    <dbReference type="NCBI Taxonomy" id="5786"/>
    <lineage>
        <taxon>Eukaryota</taxon>
        <taxon>Amoebozoa</taxon>
        <taxon>Evosea</taxon>
        <taxon>Eumycetozoa</taxon>
        <taxon>Dictyostelia</taxon>
        <taxon>Dictyosteliales</taxon>
        <taxon>Dictyosteliaceae</taxon>
        <taxon>Dictyostelium</taxon>
    </lineage>
</organism>
<dbReference type="InParanoid" id="F0ZVG2"/>
<evidence type="ECO:0000256" key="4">
    <source>
        <dbReference type="PROSITE-ProRule" id="PRU00108"/>
    </source>
</evidence>
<comment type="subcellular location">
    <subcellularLocation>
        <location evidence="4">Nucleus</location>
    </subcellularLocation>
</comment>
<evidence type="ECO:0000313" key="7">
    <source>
        <dbReference type="Proteomes" id="UP000001064"/>
    </source>
</evidence>
<dbReference type="InterPro" id="IPR009057">
    <property type="entry name" value="Homeodomain-like_sf"/>
</dbReference>
<dbReference type="Pfam" id="PF05920">
    <property type="entry name" value="Homeobox_KN"/>
    <property type="match status" value="1"/>
</dbReference>
<keyword evidence="1 4" id="KW-0238">DNA-binding</keyword>
<feature type="domain" description="Homeobox" evidence="5">
    <location>
        <begin position="1"/>
        <end position="56"/>
    </location>
</feature>
<accession>F0ZVG2</accession>
<keyword evidence="3 4" id="KW-0539">Nucleus</keyword>
<dbReference type="PROSITE" id="PS50071">
    <property type="entry name" value="HOMEOBOX_2"/>
    <property type="match status" value="1"/>
</dbReference>
<evidence type="ECO:0000256" key="3">
    <source>
        <dbReference type="ARBA" id="ARBA00023242"/>
    </source>
</evidence>
<proteinExistence type="predicted"/>
<evidence type="ECO:0000259" key="5">
    <source>
        <dbReference type="PROSITE" id="PS50071"/>
    </source>
</evidence>
<dbReference type="RefSeq" id="XP_003291406.1">
    <property type="nucleotide sequence ID" value="XM_003291358.1"/>
</dbReference>
<dbReference type="KEGG" id="dpp:DICPUDRAFT_14027"/>
<gene>
    <name evidence="6" type="ORF">DICPUDRAFT_14027</name>
</gene>
<dbReference type="GeneID" id="10507576"/>
<dbReference type="OrthoDB" id="4187154at2759"/>
<sequence>KSRRILSEEQESRMNDWYNKHLNNPYPDEDEKVILGASCQLSKSQIDNWFSNKRMR</sequence>
<keyword evidence="7" id="KW-1185">Reference proteome</keyword>
<dbReference type="GO" id="GO:0003677">
    <property type="term" value="F:DNA binding"/>
    <property type="evidence" value="ECO:0007669"/>
    <property type="project" value="UniProtKB-UniRule"/>
</dbReference>
<dbReference type="CDD" id="cd00086">
    <property type="entry name" value="homeodomain"/>
    <property type="match status" value="1"/>
</dbReference>
<evidence type="ECO:0000256" key="1">
    <source>
        <dbReference type="ARBA" id="ARBA00023125"/>
    </source>
</evidence>
<evidence type="ECO:0000256" key="2">
    <source>
        <dbReference type="ARBA" id="ARBA00023155"/>
    </source>
</evidence>
<dbReference type="VEuPathDB" id="AmoebaDB:DICPUDRAFT_14027"/>
<feature type="non-terminal residue" evidence="6">
    <location>
        <position position="56"/>
    </location>
</feature>
<dbReference type="SUPFAM" id="SSF46689">
    <property type="entry name" value="Homeodomain-like"/>
    <property type="match status" value="1"/>
</dbReference>
<dbReference type="Gene3D" id="1.10.10.60">
    <property type="entry name" value="Homeodomain-like"/>
    <property type="match status" value="1"/>
</dbReference>
<dbReference type="SMART" id="SM00389">
    <property type="entry name" value="HOX"/>
    <property type="match status" value="1"/>
</dbReference>